<feature type="domain" description="SnoaL-like" evidence="1">
    <location>
        <begin position="5"/>
        <end position="137"/>
    </location>
</feature>
<keyword evidence="3" id="KW-1185">Reference proteome</keyword>
<dbReference type="RefSeq" id="WP_339967905.1">
    <property type="nucleotide sequence ID" value="NZ_JBBHJY010000007.1"/>
</dbReference>
<evidence type="ECO:0000313" key="2">
    <source>
        <dbReference type="EMBL" id="MEJ6011041.1"/>
    </source>
</evidence>
<dbReference type="CDD" id="cd00531">
    <property type="entry name" value="NTF2_like"/>
    <property type="match status" value="1"/>
</dbReference>
<dbReference type="InterPro" id="IPR032710">
    <property type="entry name" value="NTF2-like_dom_sf"/>
</dbReference>
<evidence type="ECO:0000259" key="1">
    <source>
        <dbReference type="Pfam" id="PF13577"/>
    </source>
</evidence>
<accession>A0ABU8SAP8</accession>
<comment type="caution">
    <text evidence="2">The sequence shown here is derived from an EMBL/GenBank/DDBJ whole genome shotgun (WGS) entry which is preliminary data.</text>
</comment>
<dbReference type="SUPFAM" id="SSF54427">
    <property type="entry name" value="NTF2-like"/>
    <property type="match status" value="1"/>
</dbReference>
<gene>
    <name evidence="2" type="ORF">WG900_14050</name>
</gene>
<protein>
    <submittedName>
        <fullName evidence="2">Nuclear transport factor 2 family protein</fullName>
    </submittedName>
</protein>
<sequence>MDALQSLLAIENIRALKARYCRLLDTKGWSGFSALFTEDAVMDVSQDTGNPPITGIPAIIAQVRFAVDDAATSHQVHTPEITLDGPDAATGTWAMQDRVVWQSGKSPIPGIASITGYGQYHESYRLEGGVWKIAALRLSRFHVDMHPA</sequence>
<dbReference type="Gene3D" id="3.10.450.50">
    <property type="match status" value="1"/>
</dbReference>
<name>A0ABU8SAP8_9SPHN</name>
<organism evidence="2 3">
    <name type="scientific">Novosphingobium aquae</name>
    <dbReference type="NCBI Taxonomy" id="3133435"/>
    <lineage>
        <taxon>Bacteria</taxon>
        <taxon>Pseudomonadati</taxon>
        <taxon>Pseudomonadota</taxon>
        <taxon>Alphaproteobacteria</taxon>
        <taxon>Sphingomonadales</taxon>
        <taxon>Sphingomonadaceae</taxon>
        <taxon>Novosphingobium</taxon>
    </lineage>
</organism>
<dbReference type="InterPro" id="IPR037401">
    <property type="entry name" value="SnoaL-like"/>
</dbReference>
<dbReference type="EMBL" id="JBBHJY010000007">
    <property type="protein sequence ID" value="MEJ6011041.1"/>
    <property type="molecule type" value="Genomic_DNA"/>
</dbReference>
<proteinExistence type="predicted"/>
<reference evidence="2 3" key="1">
    <citation type="submission" date="2024-03" db="EMBL/GenBank/DDBJ databases">
        <authorList>
            <person name="Jo J.-H."/>
        </authorList>
    </citation>
    <scope>NUCLEOTIDE SEQUENCE [LARGE SCALE GENOMIC DNA]</scope>
    <source>
        <strain evidence="2 3">AS3R-12</strain>
    </source>
</reference>
<evidence type="ECO:0000313" key="3">
    <source>
        <dbReference type="Proteomes" id="UP001379235"/>
    </source>
</evidence>
<dbReference type="Proteomes" id="UP001379235">
    <property type="component" value="Unassembled WGS sequence"/>
</dbReference>
<dbReference type="Pfam" id="PF13577">
    <property type="entry name" value="SnoaL_4"/>
    <property type="match status" value="1"/>
</dbReference>